<proteinExistence type="inferred from homology"/>
<keyword evidence="3 6" id="KW-0694">RNA-binding</keyword>
<evidence type="ECO:0000313" key="8">
    <source>
        <dbReference type="EMBL" id="KWT83396.1"/>
    </source>
</evidence>
<evidence type="ECO:0000256" key="2">
    <source>
        <dbReference type="ARBA" id="ARBA00022730"/>
    </source>
</evidence>
<name>A0ABR5SDK0_9BACT</name>
<comment type="caution">
    <text evidence="8">The sequence shown here is derived from an EMBL/GenBank/DDBJ whole genome shotgun (WGS) entry which is preliminary data.</text>
</comment>
<dbReference type="InterPro" id="IPR012677">
    <property type="entry name" value="Nucleotide-bd_a/b_plait_sf"/>
</dbReference>
<comment type="function">
    <text evidence="6">One of the early assembly proteins it binds 23S rRNA. One of the proteins that surrounds the polypeptide exit tunnel on the outside of the ribosome. Forms the main docking site for trigger factor binding to the ribosome.</text>
</comment>
<dbReference type="EMBL" id="LNQR01000078">
    <property type="protein sequence ID" value="KWT83396.1"/>
    <property type="molecule type" value="Genomic_DNA"/>
</dbReference>
<dbReference type="SUPFAM" id="SSF54189">
    <property type="entry name" value="Ribosomal proteins S24e, L23 and L15e"/>
    <property type="match status" value="1"/>
</dbReference>
<dbReference type="InterPro" id="IPR001014">
    <property type="entry name" value="Ribosomal_uL23_CS"/>
</dbReference>
<protein>
    <recommendedName>
        <fullName evidence="6">Large ribosomal subunit protein uL23</fullName>
    </recommendedName>
</protein>
<dbReference type="HAMAP" id="MF_01369_B">
    <property type="entry name" value="Ribosomal_uL23_B"/>
    <property type="match status" value="1"/>
</dbReference>
<organism evidence="8 9">
    <name type="scientific">Candidatus Magnetominusculus xianensis</name>
    <dbReference type="NCBI Taxonomy" id="1748249"/>
    <lineage>
        <taxon>Bacteria</taxon>
        <taxon>Pseudomonadati</taxon>
        <taxon>Nitrospirota</taxon>
        <taxon>Nitrospiria</taxon>
        <taxon>Nitrospirales</taxon>
        <taxon>Nitrospiraceae</taxon>
        <taxon>Candidatus Magnetominusculus</taxon>
    </lineage>
</organism>
<evidence type="ECO:0000256" key="1">
    <source>
        <dbReference type="ARBA" id="ARBA00006700"/>
    </source>
</evidence>
<comment type="subunit">
    <text evidence="6">Part of the 50S ribosomal subunit. Contacts protein L29, and trigger factor when it is bound to the ribosome.</text>
</comment>
<dbReference type="NCBIfam" id="NF004363">
    <property type="entry name" value="PRK05738.2-4"/>
    <property type="match status" value="1"/>
</dbReference>
<keyword evidence="2 6" id="KW-0699">rRNA-binding</keyword>
<dbReference type="PROSITE" id="PS00050">
    <property type="entry name" value="RIBOSOMAL_L23"/>
    <property type="match status" value="1"/>
</dbReference>
<gene>
    <name evidence="6 8" type="primary">rplW</name>
    <name evidence="8" type="ORF">ASN18_2212</name>
</gene>
<dbReference type="Gene3D" id="3.30.70.330">
    <property type="match status" value="1"/>
</dbReference>
<dbReference type="Pfam" id="PF00276">
    <property type="entry name" value="Ribosomal_L23"/>
    <property type="match status" value="1"/>
</dbReference>
<dbReference type="InterPro" id="IPR012678">
    <property type="entry name" value="Ribosomal_uL23/eL15/eS24_sf"/>
</dbReference>
<dbReference type="InterPro" id="IPR013025">
    <property type="entry name" value="Ribosomal_uL23-like"/>
</dbReference>
<evidence type="ECO:0000256" key="6">
    <source>
        <dbReference type="HAMAP-Rule" id="MF_01369"/>
    </source>
</evidence>
<dbReference type="GO" id="GO:0005840">
    <property type="term" value="C:ribosome"/>
    <property type="evidence" value="ECO:0007669"/>
    <property type="project" value="UniProtKB-KW"/>
</dbReference>
<evidence type="ECO:0000256" key="3">
    <source>
        <dbReference type="ARBA" id="ARBA00022884"/>
    </source>
</evidence>
<dbReference type="Proteomes" id="UP000060487">
    <property type="component" value="Unassembled WGS sequence"/>
</dbReference>
<keyword evidence="9" id="KW-1185">Reference proteome</keyword>
<dbReference type="PANTHER" id="PTHR11620">
    <property type="entry name" value="60S RIBOSOMAL PROTEIN L23A"/>
    <property type="match status" value="1"/>
</dbReference>
<evidence type="ECO:0000313" key="9">
    <source>
        <dbReference type="Proteomes" id="UP000060487"/>
    </source>
</evidence>
<accession>A0ABR5SDK0</accession>
<comment type="similarity">
    <text evidence="1 6 7">Belongs to the universal ribosomal protein uL23 family.</text>
</comment>
<keyword evidence="4 6" id="KW-0689">Ribosomal protein</keyword>
<dbReference type="RefSeq" id="WP_085052815.1">
    <property type="nucleotide sequence ID" value="NZ_LNQR01000078.1"/>
</dbReference>
<keyword evidence="5 6" id="KW-0687">Ribonucleoprotein</keyword>
<evidence type="ECO:0000256" key="7">
    <source>
        <dbReference type="RuleBase" id="RU003934"/>
    </source>
</evidence>
<reference evidence="8 9" key="1">
    <citation type="submission" date="2015-11" db="EMBL/GenBank/DDBJ databases">
        <authorList>
            <person name="Lin W."/>
        </authorList>
    </citation>
    <scope>NUCLEOTIDE SEQUENCE [LARGE SCALE GENOMIC DNA]</scope>
    <source>
        <strain evidence="8 9">HCH-1</strain>
    </source>
</reference>
<evidence type="ECO:0000256" key="4">
    <source>
        <dbReference type="ARBA" id="ARBA00022980"/>
    </source>
</evidence>
<evidence type="ECO:0000256" key="5">
    <source>
        <dbReference type="ARBA" id="ARBA00023274"/>
    </source>
</evidence>
<sequence length="96" mass="11128">MKDLYSIIKKPLFTEKGTYLKENGGKLLIEVARDANKIEIKRAFEEIFKKKVDKVSTMMRPSKWKKYGKFVGKTQEKKKAIVTLKKGETLDFIEGV</sequence>